<dbReference type="AlphaFoldDB" id="A0AAD5S2N3"/>
<dbReference type="InterPro" id="IPR016135">
    <property type="entry name" value="UBQ-conjugating_enzyme/RWD"/>
</dbReference>
<keyword evidence="3" id="KW-0175">Coiled coil</keyword>
<protein>
    <recommendedName>
        <fullName evidence="4">UBC core domain-containing protein</fullName>
    </recommendedName>
</protein>
<evidence type="ECO:0000313" key="5">
    <source>
        <dbReference type="EMBL" id="KAJ3034590.1"/>
    </source>
</evidence>
<dbReference type="Proteomes" id="UP001212841">
    <property type="component" value="Unassembled WGS sequence"/>
</dbReference>
<organism evidence="5 6">
    <name type="scientific">Rhizophlyctis rosea</name>
    <dbReference type="NCBI Taxonomy" id="64517"/>
    <lineage>
        <taxon>Eukaryota</taxon>
        <taxon>Fungi</taxon>
        <taxon>Fungi incertae sedis</taxon>
        <taxon>Chytridiomycota</taxon>
        <taxon>Chytridiomycota incertae sedis</taxon>
        <taxon>Chytridiomycetes</taxon>
        <taxon>Rhizophlyctidales</taxon>
        <taxon>Rhizophlyctidaceae</taxon>
        <taxon>Rhizophlyctis</taxon>
    </lineage>
</organism>
<accession>A0AAD5S2N3</accession>
<reference evidence="5" key="1">
    <citation type="submission" date="2020-05" db="EMBL/GenBank/DDBJ databases">
        <title>Phylogenomic resolution of chytrid fungi.</title>
        <authorList>
            <person name="Stajich J.E."/>
            <person name="Amses K."/>
            <person name="Simmons R."/>
            <person name="Seto K."/>
            <person name="Myers J."/>
            <person name="Bonds A."/>
            <person name="Quandt C.A."/>
            <person name="Barry K."/>
            <person name="Liu P."/>
            <person name="Grigoriev I."/>
            <person name="Longcore J.E."/>
            <person name="James T.Y."/>
        </authorList>
    </citation>
    <scope>NUCLEOTIDE SEQUENCE</scope>
    <source>
        <strain evidence="5">JEL0318</strain>
    </source>
</reference>
<name>A0AAD5S2N3_9FUNG</name>
<dbReference type="Pfam" id="PF00179">
    <property type="entry name" value="UQ_con"/>
    <property type="match status" value="1"/>
</dbReference>
<gene>
    <name evidence="5" type="ORF">HK097_004464</name>
</gene>
<dbReference type="SMART" id="SM00212">
    <property type="entry name" value="UBCc"/>
    <property type="match status" value="1"/>
</dbReference>
<proteinExistence type="predicted"/>
<dbReference type="SUPFAM" id="SSF54495">
    <property type="entry name" value="UBC-like"/>
    <property type="match status" value="1"/>
</dbReference>
<keyword evidence="1" id="KW-0808">Transferase</keyword>
<evidence type="ECO:0000256" key="1">
    <source>
        <dbReference type="ARBA" id="ARBA00022679"/>
    </source>
</evidence>
<dbReference type="PANTHER" id="PTHR46116">
    <property type="entry name" value="(E3-INDEPENDENT) E2 UBIQUITIN-CONJUGATING ENZYME"/>
    <property type="match status" value="1"/>
</dbReference>
<evidence type="ECO:0000313" key="6">
    <source>
        <dbReference type="Proteomes" id="UP001212841"/>
    </source>
</evidence>
<evidence type="ECO:0000256" key="3">
    <source>
        <dbReference type="SAM" id="Coils"/>
    </source>
</evidence>
<evidence type="ECO:0000256" key="2">
    <source>
        <dbReference type="ARBA" id="ARBA00022786"/>
    </source>
</evidence>
<keyword evidence="2" id="KW-0833">Ubl conjugation pathway</keyword>
<dbReference type="PANTHER" id="PTHR46116:SF15">
    <property type="entry name" value="(E3-INDEPENDENT) E2 UBIQUITIN-CONJUGATING ENZYME"/>
    <property type="match status" value="1"/>
</dbReference>
<keyword evidence="6" id="KW-1185">Reference proteome</keyword>
<dbReference type="EMBL" id="JADGJD010002142">
    <property type="protein sequence ID" value="KAJ3034590.1"/>
    <property type="molecule type" value="Genomic_DNA"/>
</dbReference>
<feature type="domain" description="UBC core" evidence="4">
    <location>
        <begin position="93"/>
        <end position="253"/>
    </location>
</feature>
<dbReference type="Gene3D" id="3.10.110.10">
    <property type="entry name" value="Ubiquitin Conjugating Enzyme"/>
    <property type="match status" value="2"/>
</dbReference>
<dbReference type="CDD" id="cd23837">
    <property type="entry name" value="UBCc_UBE2O"/>
    <property type="match status" value="1"/>
</dbReference>
<feature type="coiled-coil region" evidence="3">
    <location>
        <begin position="251"/>
        <end position="313"/>
    </location>
</feature>
<comment type="caution">
    <text evidence="5">The sequence shown here is derived from an EMBL/GenBank/DDBJ whole genome shotgun (WGS) entry which is preliminary data.</text>
</comment>
<dbReference type="GO" id="GO:0061631">
    <property type="term" value="F:ubiquitin conjugating enzyme activity"/>
    <property type="evidence" value="ECO:0007669"/>
    <property type="project" value="TreeGrafter"/>
</dbReference>
<dbReference type="InterPro" id="IPR000608">
    <property type="entry name" value="UBC"/>
</dbReference>
<sequence>MREIGEEKMGGEAIEEGVLKGEFMEAEGGEAVRRREGSVEKEGEVPDSVVANGAGFGVEGFDDEDRWVTFKSLERAPESHHHYNEGHQEFSRIFHQRVRKEWMILNKSLPDGILVRVFEDRIDLLRVLMVGPEGTPYDHGLFLFDMSLPAEYPQQPPSVYFHSWTSGMGRLNPNLYEDGKILVSIQGLVLVRNPYFNEAGYERQVGTAEGAANSLLYNERTYLLNLKSISHVILRPPDNFADEVAFWFRDKEILKKVIQRAEEVLTRSEADGGEGVEGEEGQFPVRKVSVGGVRLLRGNLEQLRRANDRLNGLA</sequence>
<dbReference type="PROSITE" id="PS50127">
    <property type="entry name" value="UBC_2"/>
    <property type="match status" value="1"/>
</dbReference>
<evidence type="ECO:0000259" key="4">
    <source>
        <dbReference type="PROSITE" id="PS50127"/>
    </source>
</evidence>